<dbReference type="GO" id="GO:0098797">
    <property type="term" value="C:plasma membrane protein complex"/>
    <property type="evidence" value="ECO:0007669"/>
    <property type="project" value="TreeGrafter"/>
</dbReference>
<dbReference type="SUPFAM" id="SSF74653">
    <property type="entry name" value="TolA/TonB C-terminal domain"/>
    <property type="match status" value="1"/>
</dbReference>
<dbReference type="PANTHER" id="PTHR33446">
    <property type="entry name" value="PROTEIN TONB-RELATED"/>
    <property type="match status" value="1"/>
</dbReference>
<dbReference type="NCBIfam" id="TIGR01352">
    <property type="entry name" value="tonB_Cterm"/>
    <property type="match status" value="1"/>
</dbReference>
<evidence type="ECO:0000256" key="5">
    <source>
        <dbReference type="ARBA" id="ARBA00022519"/>
    </source>
</evidence>
<gene>
    <name evidence="13" type="ORF">SAMN04488503_2584</name>
</gene>
<comment type="similarity">
    <text evidence="2">Belongs to the TonB family.</text>
</comment>
<feature type="domain" description="TonB C-terminal" evidence="12">
    <location>
        <begin position="146"/>
        <end position="237"/>
    </location>
</feature>
<evidence type="ECO:0000256" key="11">
    <source>
        <dbReference type="SAM" id="Phobius"/>
    </source>
</evidence>
<comment type="subcellular location">
    <subcellularLocation>
        <location evidence="1">Cell inner membrane</location>
        <topology evidence="1">Single-pass membrane protein</topology>
        <orientation evidence="1">Periplasmic side</orientation>
    </subcellularLocation>
</comment>
<keyword evidence="7" id="KW-0653">Protein transport</keyword>
<evidence type="ECO:0000256" key="1">
    <source>
        <dbReference type="ARBA" id="ARBA00004383"/>
    </source>
</evidence>
<accession>A0A239BK28</accession>
<sequence>MRIVGEQRASGIGASVSLGLHGVLAVMLLWGASTALCPPTAEHMPLGACVVQVQAAPEPLPAALPQAPVAPKAEPQPAPLHRPAPATPSQPPAPLTAPAPAPTAPAASAAPAPPKAAAVGAATPANAPAPLGNPSGIQRAAALRDQLVAALIGRIERAKRYPFAARKAGIEGVVTMRVRIDEAGRIAEYSVRTDGAPHRWLCDAAVQTMAEVDPHLLPQGKMETALVVEVPIRFHLQ</sequence>
<name>A0A239BK28_9BACT</name>
<dbReference type="GO" id="GO:0055085">
    <property type="term" value="P:transmembrane transport"/>
    <property type="evidence" value="ECO:0007669"/>
    <property type="project" value="InterPro"/>
</dbReference>
<evidence type="ECO:0000256" key="3">
    <source>
        <dbReference type="ARBA" id="ARBA00022448"/>
    </source>
</evidence>
<dbReference type="OrthoDB" id="9810145at2"/>
<evidence type="ECO:0000256" key="9">
    <source>
        <dbReference type="ARBA" id="ARBA00023136"/>
    </source>
</evidence>
<protein>
    <submittedName>
        <fullName evidence="13">Outer membrane transport energization protein TonB</fullName>
    </submittedName>
</protein>
<dbReference type="AlphaFoldDB" id="A0A239BK28"/>
<keyword evidence="14" id="KW-1185">Reference proteome</keyword>
<feature type="region of interest" description="Disordered" evidence="10">
    <location>
        <begin position="62"/>
        <end position="112"/>
    </location>
</feature>
<keyword evidence="8 11" id="KW-1133">Transmembrane helix</keyword>
<dbReference type="RefSeq" id="WP_143337378.1">
    <property type="nucleotide sequence ID" value="NZ_FZOC01000005.1"/>
</dbReference>
<evidence type="ECO:0000256" key="6">
    <source>
        <dbReference type="ARBA" id="ARBA00022692"/>
    </source>
</evidence>
<evidence type="ECO:0000313" key="13">
    <source>
        <dbReference type="EMBL" id="SNS07384.1"/>
    </source>
</evidence>
<keyword evidence="9 11" id="KW-0472">Membrane</keyword>
<feature type="transmembrane region" description="Helical" evidence="11">
    <location>
        <begin position="12"/>
        <end position="32"/>
    </location>
</feature>
<keyword evidence="3" id="KW-0813">Transport</keyword>
<dbReference type="InterPro" id="IPR051045">
    <property type="entry name" value="TonB-dependent_transducer"/>
</dbReference>
<evidence type="ECO:0000256" key="10">
    <source>
        <dbReference type="SAM" id="MobiDB-lite"/>
    </source>
</evidence>
<keyword evidence="4" id="KW-1003">Cell membrane</keyword>
<dbReference type="PANTHER" id="PTHR33446:SF2">
    <property type="entry name" value="PROTEIN TONB"/>
    <property type="match status" value="1"/>
</dbReference>
<dbReference type="Gene3D" id="3.30.1150.10">
    <property type="match status" value="1"/>
</dbReference>
<dbReference type="GO" id="GO:0015031">
    <property type="term" value="P:protein transport"/>
    <property type="evidence" value="ECO:0007669"/>
    <property type="project" value="UniProtKB-KW"/>
</dbReference>
<dbReference type="PROSITE" id="PS52015">
    <property type="entry name" value="TONB_CTD"/>
    <property type="match status" value="1"/>
</dbReference>
<feature type="compositionally biased region" description="Low complexity" evidence="10">
    <location>
        <begin position="62"/>
        <end position="71"/>
    </location>
</feature>
<feature type="compositionally biased region" description="Pro residues" evidence="10">
    <location>
        <begin position="74"/>
        <end position="103"/>
    </location>
</feature>
<dbReference type="Pfam" id="PF03544">
    <property type="entry name" value="TonB_C"/>
    <property type="match status" value="1"/>
</dbReference>
<dbReference type="InterPro" id="IPR006260">
    <property type="entry name" value="TonB/TolA_C"/>
</dbReference>
<evidence type="ECO:0000256" key="2">
    <source>
        <dbReference type="ARBA" id="ARBA00006555"/>
    </source>
</evidence>
<dbReference type="EMBL" id="FZOC01000005">
    <property type="protein sequence ID" value="SNS07384.1"/>
    <property type="molecule type" value="Genomic_DNA"/>
</dbReference>
<evidence type="ECO:0000256" key="8">
    <source>
        <dbReference type="ARBA" id="ARBA00022989"/>
    </source>
</evidence>
<reference evidence="13 14" key="1">
    <citation type="submission" date="2017-06" db="EMBL/GenBank/DDBJ databases">
        <authorList>
            <person name="Kim H.J."/>
            <person name="Triplett B.A."/>
        </authorList>
    </citation>
    <scope>NUCLEOTIDE SEQUENCE [LARGE SCALE GENOMIC DNA]</scope>
    <source>
        <strain evidence="13 14">DSM 13116</strain>
    </source>
</reference>
<dbReference type="InterPro" id="IPR037682">
    <property type="entry name" value="TonB_C"/>
</dbReference>
<evidence type="ECO:0000256" key="4">
    <source>
        <dbReference type="ARBA" id="ARBA00022475"/>
    </source>
</evidence>
<keyword evidence="6 11" id="KW-0812">Transmembrane</keyword>
<proteinExistence type="inferred from homology"/>
<organism evidence="13 14">
    <name type="scientific">Humidesulfovibrio mexicanus</name>
    <dbReference type="NCBI Taxonomy" id="147047"/>
    <lineage>
        <taxon>Bacteria</taxon>
        <taxon>Pseudomonadati</taxon>
        <taxon>Thermodesulfobacteriota</taxon>
        <taxon>Desulfovibrionia</taxon>
        <taxon>Desulfovibrionales</taxon>
        <taxon>Desulfovibrionaceae</taxon>
        <taxon>Humidesulfovibrio</taxon>
    </lineage>
</organism>
<evidence type="ECO:0000259" key="12">
    <source>
        <dbReference type="PROSITE" id="PS52015"/>
    </source>
</evidence>
<dbReference type="Proteomes" id="UP000198324">
    <property type="component" value="Unassembled WGS sequence"/>
</dbReference>
<keyword evidence="5" id="KW-0997">Cell inner membrane</keyword>
<evidence type="ECO:0000313" key="14">
    <source>
        <dbReference type="Proteomes" id="UP000198324"/>
    </source>
</evidence>
<dbReference type="GO" id="GO:0031992">
    <property type="term" value="F:energy transducer activity"/>
    <property type="evidence" value="ECO:0007669"/>
    <property type="project" value="TreeGrafter"/>
</dbReference>
<evidence type="ECO:0000256" key="7">
    <source>
        <dbReference type="ARBA" id="ARBA00022927"/>
    </source>
</evidence>